<protein>
    <submittedName>
        <fullName evidence="1">Uncharacterized protein</fullName>
    </submittedName>
</protein>
<evidence type="ECO:0000313" key="1">
    <source>
        <dbReference type="EMBL" id="KAG4424469.1"/>
    </source>
</evidence>
<proteinExistence type="predicted"/>
<dbReference type="AlphaFoldDB" id="A0A8H7WGH5"/>
<dbReference type="EMBL" id="JAFJYH010000020">
    <property type="protein sequence ID" value="KAG4424469.1"/>
    <property type="molecule type" value="Genomic_DNA"/>
</dbReference>
<comment type="caution">
    <text evidence="1">The sequence shown here is derived from an EMBL/GenBank/DDBJ whole genome shotgun (WGS) entry which is preliminary data.</text>
</comment>
<keyword evidence="2" id="KW-1185">Reference proteome</keyword>
<name>A0A8H7WGH5_9HELO</name>
<sequence>MADIPITAQEEIHSQYECSASPVEFDIFSYLSKTPPPRPIPQAPAPVPLEVIPVTVKME</sequence>
<organism evidence="1 2">
    <name type="scientific">Cadophora malorum</name>
    <dbReference type="NCBI Taxonomy" id="108018"/>
    <lineage>
        <taxon>Eukaryota</taxon>
        <taxon>Fungi</taxon>
        <taxon>Dikarya</taxon>
        <taxon>Ascomycota</taxon>
        <taxon>Pezizomycotina</taxon>
        <taxon>Leotiomycetes</taxon>
        <taxon>Helotiales</taxon>
        <taxon>Ploettnerulaceae</taxon>
        <taxon>Cadophora</taxon>
    </lineage>
</organism>
<evidence type="ECO:0000313" key="2">
    <source>
        <dbReference type="Proteomes" id="UP000664132"/>
    </source>
</evidence>
<dbReference type="Proteomes" id="UP000664132">
    <property type="component" value="Unassembled WGS sequence"/>
</dbReference>
<accession>A0A8H7WGH5</accession>
<gene>
    <name evidence="1" type="ORF">IFR04_002347</name>
</gene>
<reference evidence="1" key="1">
    <citation type="submission" date="2021-02" db="EMBL/GenBank/DDBJ databases">
        <title>Genome sequence Cadophora malorum strain M34.</title>
        <authorList>
            <person name="Stefanovic E."/>
            <person name="Vu D."/>
            <person name="Scully C."/>
            <person name="Dijksterhuis J."/>
            <person name="Roader J."/>
            <person name="Houbraken J."/>
        </authorList>
    </citation>
    <scope>NUCLEOTIDE SEQUENCE</scope>
    <source>
        <strain evidence="1">M34</strain>
    </source>
</reference>